<comment type="subcellular location">
    <subcellularLocation>
        <location evidence="1 8">Cell outer membrane</location>
        <topology evidence="1 8">Multi-pass membrane protein</topology>
    </subcellularLocation>
</comment>
<keyword evidence="3 8" id="KW-1134">Transmembrane beta strand</keyword>
<dbReference type="Pfam" id="PF07715">
    <property type="entry name" value="Plug"/>
    <property type="match status" value="1"/>
</dbReference>
<accession>A0A7W7ZC10</accession>
<dbReference type="Proteomes" id="UP000540989">
    <property type="component" value="Unassembled WGS sequence"/>
</dbReference>
<dbReference type="InterPro" id="IPR012910">
    <property type="entry name" value="Plug_dom"/>
</dbReference>
<dbReference type="RefSeq" id="WP_184214655.1">
    <property type="nucleotide sequence ID" value="NZ_JACHIP010000002.1"/>
</dbReference>
<dbReference type="PANTHER" id="PTHR30069:SF29">
    <property type="entry name" value="HEMOGLOBIN AND HEMOGLOBIN-HAPTOGLOBIN-BINDING PROTEIN 1-RELATED"/>
    <property type="match status" value="1"/>
</dbReference>
<evidence type="ECO:0000313" key="12">
    <source>
        <dbReference type="Proteomes" id="UP000540989"/>
    </source>
</evidence>
<reference evidence="11 12" key="1">
    <citation type="submission" date="2020-08" db="EMBL/GenBank/DDBJ databases">
        <title>Genomic Encyclopedia of Type Strains, Phase IV (KMG-V): Genome sequencing to study the core and pangenomes of soil and plant-associated prokaryotes.</title>
        <authorList>
            <person name="Whitman W."/>
        </authorList>
    </citation>
    <scope>NUCLEOTIDE SEQUENCE [LARGE SCALE GENOMIC DNA]</scope>
    <source>
        <strain evidence="11 12">M8UP14</strain>
    </source>
</reference>
<feature type="signal peptide" evidence="9">
    <location>
        <begin position="1"/>
        <end position="23"/>
    </location>
</feature>
<dbReference type="GO" id="GO:0009279">
    <property type="term" value="C:cell outer membrane"/>
    <property type="evidence" value="ECO:0007669"/>
    <property type="project" value="UniProtKB-SubCell"/>
</dbReference>
<name>A0A7W7ZC10_9BACT</name>
<dbReference type="Pfam" id="PF13620">
    <property type="entry name" value="CarboxypepD_reg"/>
    <property type="match status" value="1"/>
</dbReference>
<dbReference type="SUPFAM" id="SSF49464">
    <property type="entry name" value="Carboxypeptidase regulatory domain-like"/>
    <property type="match status" value="1"/>
</dbReference>
<evidence type="ECO:0000259" key="10">
    <source>
        <dbReference type="Pfam" id="PF07715"/>
    </source>
</evidence>
<evidence type="ECO:0000256" key="2">
    <source>
        <dbReference type="ARBA" id="ARBA00022448"/>
    </source>
</evidence>
<dbReference type="GO" id="GO:0044718">
    <property type="term" value="P:siderophore transmembrane transport"/>
    <property type="evidence" value="ECO:0007669"/>
    <property type="project" value="TreeGrafter"/>
</dbReference>
<dbReference type="PROSITE" id="PS52016">
    <property type="entry name" value="TONB_DEPENDENT_REC_3"/>
    <property type="match status" value="1"/>
</dbReference>
<dbReference type="PANTHER" id="PTHR30069">
    <property type="entry name" value="TONB-DEPENDENT OUTER MEMBRANE RECEPTOR"/>
    <property type="match status" value="1"/>
</dbReference>
<evidence type="ECO:0000256" key="6">
    <source>
        <dbReference type="ARBA" id="ARBA00023136"/>
    </source>
</evidence>
<keyword evidence="6 8" id="KW-0472">Membrane</keyword>
<keyword evidence="12" id="KW-1185">Reference proteome</keyword>
<feature type="chain" id="PRO_5030635971" description="TonB-dependent receptor plug domain-containing protein" evidence="9">
    <location>
        <begin position="24"/>
        <end position="752"/>
    </location>
</feature>
<sequence length="752" mass="82442">MRKLPASLLLLLVLLLPSTPSRANVFGQIRGIVHDPQHRPISGASVRLKSANSDFTQVVISGPDGAFAFPALALGDYVVTISESGFGTQAQAITLASGTSPLLHFELAVGSVTQSITTETTASNINTVTPTTLVDRTDIALTPGADHTNSMAMITDFVPGAYMTHDMLHMRGGHQISWQIDGVEIPNTNIASNVGAQIDPKDIDYIEVQRGSYTADTGDRTYGVFNVVPRTGFERDRQAELVLSAGNFYQTNDQINFGDHTEKFAYYASLNGNRSNYGLAPPVGQVLHDAANGYGGFASFIYNRTPADQFRLVTQLRQDYFQIPYDPDPNSIANKDFDSSGLRDGQHETDGVVAFSYIHTFDPTTVLQVSPFFHYNQSNYESPLTDTPVATTSDRTSNYAGAQASITTEIAHNTLQMGLYSFGQHDSYFFNASFANGGVPDAASGGVIETYLSDTYKPTGWLTLLGGFRSTEFRGAFTETSTDPRVGAAVRIPRLNWVFRGFYGRFYQPPPLLTAQGPIVQFAADNNTAFTPLHGERDEEHQFGVQIPYKGWLLDADTFKTRINNFLDHSNIGDSSIYYPVTVDGALVRAWELSLRSPRLWKLGQAHLAYSNQIAEQRGNITGGLICTPVGDPACDAGFDYTPVDHDQRNTLNVGFNATLPLRITASTNVYYGSGFVNGSTDDPRYPNPYLSPHTTFDLSVGKSFGENITASVTALNAANRRLLLDNSLTFGGFHYNDPRQLYAELRYRFHF</sequence>
<evidence type="ECO:0000256" key="1">
    <source>
        <dbReference type="ARBA" id="ARBA00004571"/>
    </source>
</evidence>
<proteinExistence type="inferred from homology"/>
<dbReference type="InterPro" id="IPR036942">
    <property type="entry name" value="Beta-barrel_TonB_sf"/>
</dbReference>
<keyword evidence="2 8" id="KW-0813">Transport</keyword>
<evidence type="ECO:0000256" key="8">
    <source>
        <dbReference type="PROSITE-ProRule" id="PRU01360"/>
    </source>
</evidence>
<evidence type="ECO:0000256" key="4">
    <source>
        <dbReference type="ARBA" id="ARBA00022692"/>
    </source>
</evidence>
<protein>
    <recommendedName>
        <fullName evidence="10">TonB-dependent receptor plug domain-containing protein</fullName>
    </recommendedName>
</protein>
<dbReference type="Gene3D" id="2.60.40.1120">
    <property type="entry name" value="Carboxypeptidase-like, regulatory domain"/>
    <property type="match status" value="1"/>
</dbReference>
<dbReference type="SUPFAM" id="SSF56935">
    <property type="entry name" value="Porins"/>
    <property type="match status" value="1"/>
</dbReference>
<dbReference type="GO" id="GO:0015344">
    <property type="term" value="F:siderophore uptake transmembrane transporter activity"/>
    <property type="evidence" value="ECO:0007669"/>
    <property type="project" value="TreeGrafter"/>
</dbReference>
<evidence type="ECO:0000256" key="5">
    <source>
        <dbReference type="ARBA" id="ARBA00022729"/>
    </source>
</evidence>
<dbReference type="Gene3D" id="2.40.170.20">
    <property type="entry name" value="TonB-dependent receptor, beta-barrel domain"/>
    <property type="match status" value="1"/>
</dbReference>
<gene>
    <name evidence="11" type="ORF">HDF16_001291</name>
</gene>
<comment type="caution">
    <text evidence="11">The sequence shown here is derived from an EMBL/GenBank/DDBJ whole genome shotgun (WGS) entry which is preliminary data.</text>
</comment>
<evidence type="ECO:0000256" key="9">
    <source>
        <dbReference type="SAM" id="SignalP"/>
    </source>
</evidence>
<dbReference type="InterPro" id="IPR039426">
    <property type="entry name" value="TonB-dep_rcpt-like"/>
</dbReference>
<organism evidence="11 12">
    <name type="scientific">Granulicella aggregans</name>
    <dbReference type="NCBI Taxonomy" id="474949"/>
    <lineage>
        <taxon>Bacteria</taxon>
        <taxon>Pseudomonadati</taxon>
        <taxon>Acidobacteriota</taxon>
        <taxon>Terriglobia</taxon>
        <taxon>Terriglobales</taxon>
        <taxon>Acidobacteriaceae</taxon>
        <taxon>Granulicella</taxon>
    </lineage>
</organism>
<comment type="similarity">
    <text evidence="8">Belongs to the TonB-dependent receptor family.</text>
</comment>
<feature type="domain" description="TonB-dependent receptor plug" evidence="10">
    <location>
        <begin position="126"/>
        <end position="222"/>
    </location>
</feature>
<dbReference type="EMBL" id="JACHIP010000002">
    <property type="protein sequence ID" value="MBB5056606.1"/>
    <property type="molecule type" value="Genomic_DNA"/>
</dbReference>
<keyword evidence="4 8" id="KW-0812">Transmembrane</keyword>
<evidence type="ECO:0000256" key="7">
    <source>
        <dbReference type="ARBA" id="ARBA00023237"/>
    </source>
</evidence>
<dbReference type="AlphaFoldDB" id="A0A7W7ZC10"/>
<keyword evidence="7 8" id="KW-0998">Cell outer membrane</keyword>
<dbReference type="Gene3D" id="2.170.130.10">
    <property type="entry name" value="TonB-dependent receptor, plug domain"/>
    <property type="match status" value="1"/>
</dbReference>
<evidence type="ECO:0000256" key="3">
    <source>
        <dbReference type="ARBA" id="ARBA00022452"/>
    </source>
</evidence>
<keyword evidence="5 9" id="KW-0732">Signal</keyword>
<evidence type="ECO:0000313" key="11">
    <source>
        <dbReference type="EMBL" id="MBB5056606.1"/>
    </source>
</evidence>
<dbReference type="InterPro" id="IPR037066">
    <property type="entry name" value="Plug_dom_sf"/>
</dbReference>
<dbReference type="InterPro" id="IPR008969">
    <property type="entry name" value="CarboxyPept-like_regulatory"/>
</dbReference>